<feature type="chain" id="PRO_5045559045" description="UrcA family protein" evidence="1">
    <location>
        <begin position="23"/>
        <end position="113"/>
    </location>
</feature>
<dbReference type="Proteomes" id="UP000648722">
    <property type="component" value="Unassembled WGS sequence"/>
</dbReference>
<dbReference type="EMBL" id="BMFS01000008">
    <property type="protein sequence ID" value="GGH02967.1"/>
    <property type="molecule type" value="Genomic_DNA"/>
</dbReference>
<dbReference type="RefSeq" id="WP_188452357.1">
    <property type="nucleotide sequence ID" value="NZ_BMFS01000008.1"/>
</dbReference>
<evidence type="ECO:0000313" key="2">
    <source>
        <dbReference type="EMBL" id="GGH02967.1"/>
    </source>
</evidence>
<evidence type="ECO:0000313" key="3">
    <source>
        <dbReference type="Proteomes" id="UP000648722"/>
    </source>
</evidence>
<keyword evidence="1" id="KW-0732">Signal</keyword>
<name>A0ABQ1XTT1_9PROT</name>
<gene>
    <name evidence="2" type="ORF">GCM10007420_19100</name>
</gene>
<evidence type="ECO:0000256" key="1">
    <source>
        <dbReference type="SAM" id="SignalP"/>
    </source>
</evidence>
<keyword evidence="3" id="KW-1185">Reference proteome</keyword>
<sequence>MKALPLMLAAMAAISIAAPVMAADTPSRTVDFRPAELNSESGRQAIEERLANAARQVCREPGLRGLARQASEARCREAALQDALGELHASGHIAARAPATTREARIVLTSTSR</sequence>
<evidence type="ECO:0008006" key="4">
    <source>
        <dbReference type="Google" id="ProtNLM"/>
    </source>
</evidence>
<protein>
    <recommendedName>
        <fullName evidence="4">UrcA family protein</fullName>
    </recommendedName>
</protein>
<organism evidence="2 3">
    <name type="scientific">Glycocaulis albus</name>
    <dbReference type="NCBI Taxonomy" id="1382801"/>
    <lineage>
        <taxon>Bacteria</taxon>
        <taxon>Pseudomonadati</taxon>
        <taxon>Pseudomonadota</taxon>
        <taxon>Alphaproteobacteria</taxon>
        <taxon>Maricaulales</taxon>
        <taxon>Maricaulaceae</taxon>
        <taxon>Glycocaulis</taxon>
    </lineage>
</organism>
<reference evidence="3" key="1">
    <citation type="journal article" date="2019" name="Int. J. Syst. Evol. Microbiol.">
        <title>The Global Catalogue of Microorganisms (GCM) 10K type strain sequencing project: providing services to taxonomists for standard genome sequencing and annotation.</title>
        <authorList>
            <consortium name="The Broad Institute Genomics Platform"/>
            <consortium name="The Broad Institute Genome Sequencing Center for Infectious Disease"/>
            <person name="Wu L."/>
            <person name="Ma J."/>
        </authorList>
    </citation>
    <scope>NUCLEOTIDE SEQUENCE [LARGE SCALE GENOMIC DNA]</scope>
    <source>
        <strain evidence="3">CGMCC 1.12766</strain>
    </source>
</reference>
<dbReference type="InterPro" id="IPR030972">
    <property type="entry name" value="UrcA_uranyl"/>
</dbReference>
<comment type="caution">
    <text evidence="2">The sequence shown here is derived from an EMBL/GenBank/DDBJ whole genome shotgun (WGS) entry which is preliminary data.</text>
</comment>
<feature type="signal peptide" evidence="1">
    <location>
        <begin position="1"/>
        <end position="22"/>
    </location>
</feature>
<dbReference type="NCBIfam" id="TIGR04433">
    <property type="entry name" value="UrcA_uranyl"/>
    <property type="match status" value="1"/>
</dbReference>
<proteinExistence type="predicted"/>
<accession>A0ABQ1XTT1</accession>